<dbReference type="Proteomes" id="UP001549921">
    <property type="component" value="Unassembled WGS sequence"/>
</dbReference>
<dbReference type="SUPFAM" id="SSF46689">
    <property type="entry name" value="Homeodomain-like"/>
    <property type="match status" value="1"/>
</dbReference>
<keyword evidence="2 4" id="KW-0238">DNA-binding</keyword>
<name>A0ABD0SWQ4_LOXSC</name>
<evidence type="ECO:0000256" key="3">
    <source>
        <dbReference type="ARBA" id="ARBA00023242"/>
    </source>
</evidence>
<proteinExistence type="predicted"/>
<dbReference type="PANTHER" id="PTHR19303:SF74">
    <property type="entry name" value="POGO TRANSPOSABLE ELEMENT WITH KRAB DOMAIN"/>
    <property type="match status" value="1"/>
</dbReference>
<comment type="subcellular location">
    <subcellularLocation>
        <location evidence="1 4">Nucleus</location>
    </subcellularLocation>
</comment>
<dbReference type="InterPro" id="IPR004875">
    <property type="entry name" value="DDE_SF_endonuclease_dom"/>
</dbReference>
<dbReference type="InterPro" id="IPR050863">
    <property type="entry name" value="CenT-Element_Derived"/>
</dbReference>
<accession>A0ABD0SWQ4</accession>
<dbReference type="Pfam" id="PF03184">
    <property type="entry name" value="DDE_1"/>
    <property type="match status" value="1"/>
</dbReference>
<sequence>MAAAIKAVREKKMGFLKAADTYNVPRTTLFRLVKDTDLPIQDIVTKKIGRKPVFDKSFEDMLVKYALHMEDKLYGLTQMDMRRLAYQLAVKNNVPNPFNDERAGRYWLKGFLSRHKHILSMRKPSGTSFARANGFTREKMDEFYDNLEKVYDSKKFSANRIFNVDETGLSIVQSKYPKIISRRGKKQIGAMSSAERGSLITIITCMSPAGIFVPPMIIFPRKNMSDRLMKGAPVGSIGRAHPSGWIQTYLFTQWFEHFIAYVQPSEASPVLLLFDGHFSHTKNIELIDKARENHVTLVSLPPHCTHKIQPMDKSFMGPLKTYYSEKIRVWLRQNNKPLTTYDIAELFGKAYRKCQTGEIAAKGFSVGGIYPFNRFTFTDRDYAAAAQDFEEENIPENLMESPPLISEQTLKKHLFPKSRLH</sequence>
<feature type="DNA-binding region" description="H-T-H motif" evidence="4">
    <location>
        <begin position="15"/>
        <end position="35"/>
    </location>
</feature>
<comment type="caution">
    <text evidence="8">The sequence shown here is derived from an EMBL/GenBank/DDBJ whole genome shotgun (WGS) entry which is preliminary data.</text>
</comment>
<keyword evidence="5" id="KW-0472">Membrane</keyword>
<evidence type="ECO:0000256" key="4">
    <source>
        <dbReference type="PROSITE-ProRule" id="PRU00320"/>
    </source>
</evidence>
<feature type="transmembrane region" description="Helical" evidence="5">
    <location>
        <begin position="199"/>
        <end position="219"/>
    </location>
</feature>
<dbReference type="InterPro" id="IPR007889">
    <property type="entry name" value="HTH_Psq"/>
</dbReference>
<gene>
    <name evidence="8" type="ORF">ABMA28_003513</name>
</gene>
<evidence type="ECO:0000256" key="2">
    <source>
        <dbReference type="ARBA" id="ARBA00023125"/>
    </source>
</evidence>
<reference evidence="8 9" key="1">
    <citation type="submission" date="2024-06" db="EMBL/GenBank/DDBJ databases">
        <title>A chromosome-level genome assembly of beet webworm, Loxostege sticticalis.</title>
        <authorList>
            <person name="Zhang Y."/>
        </authorList>
    </citation>
    <scope>NUCLEOTIDE SEQUENCE [LARGE SCALE GENOMIC DNA]</scope>
    <source>
        <strain evidence="8">AQ028</strain>
        <tissue evidence="8">Male pupae</tissue>
    </source>
</reference>
<dbReference type="AlphaFoldDB" id="A0ABD0SWQ4"/>
<dbReference type="EMBL" id="JBEDNZ010000014">
    <property type="protein sequence ID" value="KAL0830055.1"/>
    <property type="molecule type" value="Genomic_DNA"/>
</dbReference>
<evidence type="ECO:0000313" key="8">
    <source>
        <dbReference type="EMBL" id="KAL0830055.1"/>
    </source>
</evidence>
<dbReference type="GO" id="GO:0005634">
    <property type="term" value="C:nucleus"/>
    <property type="evidence" value="ECO:0007669"/>
    <property type="project" value="UniProtKB-SubCell"/>
</dbReference>
<dbReference type="PANTHER" id="PTHR19303">
    <property type="entry name" value="TRANSPOSON"/>
    <property type="match status" value="1"/>
</dbReference>
<evidence type="ECO:0000256" key="5">
    <source>
        <dbReference type="SAM" id="Phobius"/>
    </source>
</evidence>
<keyword evidence="5" id="KW-0812">Transmembrane</keyword>
<organism evidence="8 9">
    <name type="scientific">Loxostege sticticalis</name>
    <name type="common">Beet webworm moth</name>
    <dbReference type="NCBI Taxonomy" id="481309"/>
    <lineage>
        <taxon>Eukaryota</taxon>
        <taxon>Metazoa</taxon>
        <taxon>Ecdysozoa</taxon>
        <taxon>Arthropoda</taxon>
        <taxon>Hexapoda</taxon>
        <taxon>Insecta</taxon>
        <taxon>Pterygota</taxon>
        <taxon>Neoptera</taxon>
        <taxon>Endopterygota</taxon>
        <taxon>Lepidoptera</taxon>
        <taxon>Glossata</taxon>
        <taxon>Ditrysia</taxon>
        <taxon>Pyraloidea</taxon>
        <taxon>Crambidae</taxon>
        <taxon>Pyraustinae</taxon>
        <taxon>Loxostege</taxon>
    </lineage>
</organism>
<feature type="domain" description="HTH CENPB-type" evidence="7">
    <location>
        <begin position="46"/>
        <end position="121"/>
    </location>
</feature>
<evidence type="ECO:0000259" key="6">
    <source>
        <dbReference type="PROSITE" id="PS50960"/>
    </source>
</evidence>
<keyword evidence="5" id="KW-1133">Transmembrane helix</keyword>
<evidence type="ECO:0000256" key="1">
    <source>
        <dbReference type="ARBA" id="ARBA00004123"/>
    </source>
</evidence>
<dbReference type="PROSITE" id="PS51253">
    <property type="entry name" value="HTH_CENPB"/>
    <property type="match status" value="1"/>
</dbReference>
<evidence type="ECO:0008006" key="10">
    <source>
        <dbReference type="Google" id="ProtNLM"/>
    </source>
</evidence>
<dbReference type="InterPro" id="IPR009057">
    <property type="entry name" value="Homeodomain-like_sf"/>
</dbReference>
<evidence type="ECO:0000313" key="9">
    <source>
        <dbReference type="Proteomes" id="UP001549921"/>
    </source>
</evidence>
<dbReference type="GO" id="GO:0003677">
    <property type="term" value="F:DNA binding"/>
    <property type="evidence" value="ECO:0007669"/>
    <property type="project" value="UniProtKB-UniRule"/>
</dbReference>
<dbReference type="PROSITE" id="PS50960">
    <property type="entry name" value="HTH_PSQ"/>
    <property type="match status" value="1"/>
</dbReference>
<feature type="domain" description="HTH psq-type" evidence="6">
    <location>
        <begin position="1"/>
        <end position="39"/>
    </location>
</feature>
<keyword evidence="3 4" id="KW-0539">Nucleus</keyword>
<dbReference type="Pfam" id="PF05225">
    <property type="entry name" value="HTH_psq"/>
    <property type="match status" value="1"/>
</dbReference>
<dbReference type="InterPro" id="IPR006600">
    <property type="entry name" value="HTH_CenpB_DNA-bd_dom"/>
</dbReference>
<dbReference type="Gene3D" id="1.10.10.60">
    <property type="entry name" value="Homeodomain-like"/>
    <property type="match status" value="1"/>
</dbReference>
<protein>
    <recommendedName>
        <fullName evidence="10">Transposase</fullName>
    </recommendedName>
</protein>
<evidence type="ECO:0000259" key="7">
    <source>
        <dbReference type="PROSITE" id="PS51253"/>
    </source>
</evidence>